<name>A0A142IIL7_9CAUD</name>
<dbReference type="InterPro" id="IPR007932">
    <property type="entry name" value="Receptor-recog_Gp38"/>
</dbReference>
<proteinExistence type="predicted"/>
<feature type="domain" description="Receptor-recognising protein Gp38" evidence="1">
    <location>
        <begin position="373"/>
        <end position="553"/>
    </location>
</feature>
<reference evidence="2 3" key="1">
    <citation type="submission" date="2016-02" db="EMBL/GenBank/DDBJ databases">
        <title>Complete genome sequence of a polyvalent bacteriophage, SEGD1, simultaneously inhibiting both Salmonella enterica and Escherichia coli O157:H7.</title>
        <authorList>
            <person name="Fan J."/>
            <person name="Ma J."/>
        </authorList>
    </citation>
    <scope>NUCLEOTIDE SEQUENCE [LARGE SCALE GENOMIC DNA]</scope>
</reference>
<protein>
    <recommendedName>
        <fullName evidence="1">Receptor-recognising protein Gp38 domain-containing protein</fullName>
    </recommendedName>
</protein>
<organism evidence="2 3">
    <name type="scientific">Enterobacteria phage SEGD1</name>
    <dbReference type="NCBI Taxonomy" id="1805456"/>
    <lineage>
        <taxon>Viruses</taxon>
        <taxon>Duplodnaviria</taxon>
        <taxon>Heunggongvirae</taxon>
        <taxon>Uroviricota</taxon>
        <taxon>Caudoviricetes</taxon>
        <taxon>Chimalliviridae</taxon>
        <taxon>Seoulvirus</taxon>
        <taxon>Seoulvirus SPN3US</taxon>
    </lineage>
</organism>
<evidence type="ECO:0000313" key="2">
    <source>
        <dbReference type="EMBL" id="AMR59805.1"/>
    </source>
</evidence>
<evidence type="ECO:0000313" key="3">
    <source>
        <dbReference type="Proteomes" id="UP000223976"/>
    </source>
</evidence>
<dbReference type="Proteomes" id="UP000223976">
    <property type="component" value="Segment"/>
</dbReference>
<dbReference type="Pfam" id="PF05268">
    <property type="entry name" value="GP38"/>
    <property type="match status" value="1"/>
</dbReference>
<dbReference type="InterPro" id="IPR057701">
    <property type="entry name" value="DUF7941"/>
</dbReference>
<dbReference type="EMBL" id="KU726251">
    <property type="protein sequence ID" value="AMR59805.1"/>
    <property type="molecule type" value="Genomic_DNA"/>
</dbReference>
<sequence>MPYTPDLVATVIRSLNRKNAVAKAVDPANVRLVSVAHRDEKTLDVTLTGGPGYSSYGQITAQVTKQNIADYFAKVKLDAIPTCASIHELLPHLDTLLGITFLTDDFEDLPITWTNNAARITFQAKQTSLIWYGSQTLDVINGDVDINTVYTVTNIILTLKAANKQQWINFYSNAAKRIVDLDKVDVSAPMSPEDIGQTSAYNSVVALTARPGSGMFGTKYVFFSRNKLETYAGKTTYVPDDFTGSLHDALAIETLGIRSVFDVNEIAPVESLAGEWPRQVQLAPVEGSYKVMGSATLNVARYQDNEQTLNLNYTTTSQLSDSYWATTLTNHAACGRLFVNVTVDAGAFVYRDSNLKPTFVIDELPQIGEVVWKFVNRGTILGRGGSGVVYSMPANTSADGADAIHISDTFRGKVTIENYGTIAGGGGGGDYYAFSTTKIGGAGGAPLGPGAAVPSGTNNRNGLAGSRDKGGATQLVVAQFTGYQSRYYGGPGGDWGQPGRYTAFEQWNTPATGSPVYVYGREDGMSWTRPGMAGEAVGGNKSIVNWVSVGTVKPNVTDEYQEFLDYLAVLDANRLASADGIDKVTDPTKPVVVEFLGTIISGTLFKKQNIPGGLVGTPYGDAVANLPSTTLFGIMAHSVSEFDIVHDIWRYNRAVMFTLKPAPTGTINLAVERNRVKSATSSAPVEKFYVDRFVYYDAYLGKMMECNPYTKSAPKPWVRPKISLS</sequence>
<dbReference type="Pfam" id="PF25613">
    <property type="entry name" value="DUF7941"/>
    <property type="match status" value="1"/>
</dbReference>
<accession>A0A142IIL7</accession>
<gene>
    <name evidence="2" type="ORF">SEGD1_158</name>
</gene>
<evidence type="ECO:0000259" key="1">
    <source>
        <dbReference type="Pfam" id="PF05268"/>
    </source>
</evidence>